<accession>A0A4S8QN66</accession>
<keyword evidence="2" id="KW-0732">Signal</keyword>
<dbReference type="SUPFAM" id="SSF52096">
    <property type="entry name" value="ClpP/crotonase"/>
    <property type="match status" value="1"/>
</dbReference>
<dbReference type="PANTHER" id="PTHR37049:SF4">
    <property type="entry name" value="RHODANESE DOMAIN-CONTAINING PROTEIN"/>
    <property type="match status" value="1"/>
</dbReference>
<evidence type="ECO:0000313" key="5">
    <source>
        <dbReference type="Proteomes" id="UP000308671"/>
    </source>
</evidence>
<organism evidence="4 5">
    <name type="scientific">Botrytis galanthina</name>
    <dbReference type="NCBI Taxonomy" id="278940"/>
    <lineage>
        <taxon>Eukaryota</taxon>
        <taxon>Fungi</taxon>
        <taxon>Dikarya</taxon>
        <taxon>Ascomycota</taxon>
        <taxon>Pezizomycotina</taxon>
        <taxon>Leotiomycetes</taxon>
        <taxon>Helotiales</taxon>
        <taxon>Sclerotiniaceae</taxon>
        <taxon>Botrytis</taxon>
    </lineage>
</organism>
<dbReference type="InterPro" id="IPR056186">
    <property type="entry name" value="PDZ_CPAF-rel"/>
</dbReference>
<reference evidence="4 5" key="1">
    <citation type="submission" date="2017-12" db="EMBL/GenBank/DDBJ databases">
        <title>Comparative genomics of Botrytis spp.</title>
        <authorList>
            <person name="Valero-Jimenez C.A."/>
            <person name="Tapia P."/>
            <person name="Veloso J."/>
            <person name="Silva-Moreno E."/>
            <person name="Staats M."/>
            <person name="Valdes J.H."/>
            <person name="Van Kan J.A.L."/>
        </authorList>
    </citation>
    <scope>NUCLEOTIDE SEQUENCE [LARGE SCALE GENOMIC DNA]</scope>
    <source>
        <strain evidence="4 5">MUCL435</strain>
    </source>
</reference>
<dbReference type="InterPro" id="IPR029045">
    <property type="entry name" value="ClpP/crotonase-like_dom_sf"/>
</dbReference>
<proteinExistence type="predicted"/>
<dbReference type="EMBL" id="PQXL01000383">
    <property type="protein sequence ID" value="THV46477.1"/>
    <property type="molecule type" value="Genomic_DNA"/>
</dbReference>
<evidence type="ECO:0000256" key="2">
    <source>
        <dbReference type="SAM" id="SignalP"/>
    </source>
</evidence>
<dbReference type="AlphaFoldDB" id="A0A4S8QN66"/>
<dbReference type="PANTHER" id="PTHR37049">
    <property type="entry name" value="PEPTIDASE S41 FAMILY PROTEIN"/>
    <property type="match status" value="1"/>
</dbReference>
<evidence type="ECO:0000256" key="1">
    <source>
        <dbReference type="SAM" id="MobiDB-lite"/>
    </source>
</evidence>
<dbReference type="OrthoDB" id="3534988at2759"/>
<evidence type="ECO:0000313" key="4">
    <source>
        <dbReference type="EMBL" id="THV46477.1"/>
    </source>
</evidence>
<feature type="chain" id="PRO_5020612844" description="CPAF-like PDZ domain-containing protein" evidence="2">
    <location>
        <begin position="20"/>
        <end position="857"/>
    </location>
</feature>
<dbReference type="Proteomes" id="UP000308671">
    <property type="component" value="Unassembled WGS sequence"/>
</dbReference>
<sequence>MRFIASLFTVACILAIGDAASKTSAASPSQTTQRTLKQSSSPTRSTTFAPTGFTNTSSGACASVSAMIRRSPDEPIVAASTALECLKSVPLNVNRSISFIEFIEPYLQFQSTLAYLKNPPQGWLFPGVDVLGGLTQMKALLLSGEYKTQWDFEKEIWSLVNILPHDFHFNLPLPLISSVFEFTVWGGSLVSVSSDGLSLPKVFFKTDLDRTTKSKNATFTPSAIVKINGQDANKFLQKTGQSLSNFNDPDATYNQLFFSPAFNVSGGGNVFNFGQILGFTSDFYNYTFENGTTKSVQNVAEALISFDNINSGQTLFDVLNPLPSTKIESATASTTSSVRISTTTSLVGYPTPVVIHRDGYISGYFLPNSSVAVLVMQGFIDPAETDTDAPLLQSEVVASFLSSCLKYNKTKLIVDVQANGGGAVLEGYDTFQRIFPGLEPFGASRMRNTEVGKFLGSVFTENLEIGEVPDANYEFEAQTYMDVNGKPFSNWSALDPPDTIYNDTFTAPTRFVPEYFTSEIPRNGSLALGPQIFESKNIVLLYDGSCGSTCALFSEFMKSQGGVRSASESANIPFTAVVMGGRPQIGPMQGVAGSKGSEVLTFSEIDSYLAQVPQIIANLTVNSLSVPSATSTTSIPLGAIAPWPLGDSTYQGANSRFNFRNNMHQNDSSFTPLQFIYEASNCRLFYKKEDMYDMQGLWKRIEKTVWGDGKCVEGSTTTGDRSFPISAEDTVGYSSVVDSQVVVDSQPGLISGSSGKGGLPYSSANSTSTIKNGYLAPTGSLTTTSVGISINSSANGGSGAKITSSAGTSTATTTTAASASGTSIGSAVTAQFNGRATCVKETWWMLALTAAVGGLLA</sequence>
<protein>
    <recommendedName>
        <fullName evidence="3">CPAF-like PDZ domain-containing protein</fullName>
    </recommendedName>
</protein>
<dbReference type="Pfam" id="PF23658">
    <property type="entry name" value="PDZ_CPAF_rel"/>
    <property type="match status" value="1"/>
</dbReference>
<comment type="caution">
    <text evidence="4">The sequence shown here is derived from an EMBL/GenBank/DDBJ whole genome shotgun (WGS) entry which is preliminary data.</text>
</comment>
<feature type="signal peptide" evidence="2">
    <location>
        <begin position="1"/>
        <end position="19"/>
    </location>
</feature>
<feature type="region of interest" description="Disordered" evidence="1">
    <location>
        <begin position="24"/>
        <end position="52"/>
    </location>
</feature>
<keyword evidence="5" id="KW-1185">Reference proteome</keyword>
<dbReference type="Gene3D" id="3.90.226.10">
    <property type="entry name" value="2-enoyl-CoA Hydratase, Chain A, domain 1"/>
    <property type="match status" value="1"/>
</dbReference>
<evidence type="ECO:0000259" key="3">
    <source>
        <dbReference type="Pfam" id="PF23658"/>
    </source>
</evidence>
<feature type="domain" description="CPAF-like PDZ" evidence="3">
    <location>
        <begin position="188"/>
        <end position="306"/>
    </location>
</feature>
<gene>
    <name evidence="4" type="ORF">BGAL_0383g00060</name>
</gene>
<name>A0A4S8QN66_9HELO</name>
<dbReference type="InterPro" id="IPR052766">
    <property type="entry name" value="S41A_metabolite_peptidase"/>
</dbReference>